<evidence type="ECO:0000259" key="17">
    <source>
        <dbReference type="SMART" id="SM00484"/>
    </source>
</evidence>
<evidence type="ECO:0000256" key="16">
    <source>
        <dbReference type="SAM" id="Phobius"/>
    </source>
</evidence>
<feature type="region of interest" description="Disordered" evidence="15">
    <location>
        <begin position="647"/>
        <end position="672"/>
    </location>
</feature>
<accession>A0AAV0YEJ1</accession>
<keyword evidence="19" id="KW-1185">Reference proteome</keyword>
<sequence length="672" mass="73527">MTMFKTLAISFSTMTLFTGITPLYGSSLQYAGPASLVWGWVVVCFFTWFVGIAMAEICSSFPATGSLYFWAAHLAGPKWGPFSSWCCAWLETIGLIAGIGTQAYAGSQTLQSIILLSIGTNKGGGYFAPKWLFLCMYIGLTVIWAALNTFTLEVIAFIDIISIWWQVIGGAVIVIMLSLVALTTQSASYVFTNFELAPNTTGISSKLYAVILSFLVSQYSLYGYDAAAHLTEETKGADKNGPIAILGSLAIISVFGWAYILALTFSIQDFAYLYDPNNETAGAFVPAQILYDAFHGRYHNSAGAIVLLFIIWGSFFFGGLSITTSAARVVYALSRDKGVPFSFLWRKLHPKHKVPTNAVWLCAAICILLGLPILKVNVVFTAITSICTIGWVGGYAVPIFARMVMPEKNFKAGPFYLGKARRPICYIAIHTMIEEAEAQCALLNSESLCDGCFSSDSDIFLFGARTVYREIRLGDGGYVVCYEMAEIENKLGLGRDSLIALSLLLGSDYHQGVHGLGPELACQIVKSIGEKDVLKKFASEGLGWVKKRKGAKNNIGKDDTILQVIDAYLKPKCHSADSDFVLKAHSQYPFQRTKLHHICAVYFEWPSERTDGYILPCIVERDLRRFANLRSTSSELGLNLPLHEGLESPADGRRSSESSYRIGDNGTSGGTN</sequence>
<feature type="domain" description="XPG-I" evidence="17">
    <location>
        <begin position="435"/>
        <end position="493"/>
    </location>
</feature>
<evidence type="ECO:0000256" key="5">
    <source>
        <dbReference type="ARBA" id="ARBA00022722"/>
    </source>
</evidence>
<feature type="transmembrane region" description="Helical" evidence="16">
    <location>
        <begin position="304"/>
        <end position="333"/>
    </location>
</feature>
<keyword evidence="13" id="KW-0234">DNA repair</keyword>
<evidence type="ECO:0000256" key="1">
    <source>
        <dbReference type="ARBA" id="ARBA00001946"/>
    </source>
</evidence>
<dbReference type="SMART" id="SM00484">
    <property type="entry name" value="XPGI"/>
    <property type="match status" value="1"/>
</dbReference>
<evidence type="ECO:0000313" key="19">
    <source>
        <dbReference type="Proteomes" id="UP001157006"/>
    </source>
</evidence>
<comment type="caution">
    <text evidence="18">The sequence shown here is derived from an EMBL/GenBank/DDBJ whole genome shotgun (WGS) entry which is preliminary data.</text>
</comment>
<evidence type="ECO:0000256" key="14">
    <source>
        <dbReference type="ARBA" id="ARBA00038112"/>
    </source>
</evidence>
<feature type="transmembrane region" description="Helical" evidence="16">
    <location>
        <begin position="79"/>
        <end position="100"/>
    </location>
</feature>
<evidence type="ECO:0000256" key="3">
    <source>
        <dbReference type="ARBA" id="ARBA00022448"/>
    </source>
</evidence>
<evidence type="ECO:0000256" key="11">
    <source>
        <dbReference type="ARBA" id="ARBA00022989"/>
    </source>
</evidence>
<dbReference type="GO" id="GO:0009650">
    <property type="term" value="P:UV protection"/>
    <property type="evidence" value="ECO:0007669"/>
    <property type="project" value="UniProtKB-ARBA"/>
</dbReference>
<evidence type="ECO:0000256" key="6">
    <source>
        <dbReference type="ARBA" id="ARBA00022723"/>
    </source>
</evidence>
<feature type="transmembrane region" description="Helical" evidence="16">
    <location>
        <begin position="243"/>
        <end position="267"/>
    </location>
</feature>
<dbReference type="Gene3D" id="1.10.150.20">
    <property type="entry name" value="5' to 3' exonuclease, C-terminal subdomain"/>
    <property type="match status" value="1"/>
</dbReference>
<comment type="cofactor">
    <cofactor evidence="1">
        <name>Mg(2+)</name>
        <dbReference type="ChEBI" id="CHEBI:18420"/>
    </cofactor>
</comment>
<dbReference type="InterPro" id="IPR006084">
    <property type="entry name" value="XPG/Rad2"/>
</dbReference>
<evidence type="ECO:0000256" key="4">
    <source>
        <dbReference type="ARBA" id="ARBA00022692"/>
    </source>
</evidence>
<keyword evidence="9" id="KW-0378">Hydrolase</keyword>
<organism evidence="18 19">
    <name type="scientific">Vicia faba</name>
    <name type="common">Broad bean</name>
    <name type="synonym">Faba vulgaris</name>
    <dbReference type="NCBI Taxonomy" id="3906"/>
    <lineage>
        <taxon>Eukaryota</taxon>
        <taxon>Viridiplantae</taxon>
        <taxon>Streptophyta</taxon>
        <taxon>Embryophyta</taxon>
        <taxon>Tracheophyta</taxon>
        <taxon>Spermatophyta</taxon>
        <taxon>Magnoliopsida</taxon>
        <taxon>eudicotyledons</taxon>
        <taxon>Gunneridae</taxon>
        <taxon>Pentapetalae</taxon>
        <taxon>rosids</taxon>
        <taxon>fabids</taxon>
        <taxon>Fabales</taxon>
        <taxon>Fabaceae</taxon>
        <taxon>Papilionoideae</taxon>
        <taxon>50 kb inversion clade</taxon>
        <taxon>NPAAA clade</taxon>
        <taxon>Hologalegina</taxon>
        <taxon>IRL clade</taxon>
        <taxon>Fabeae</taxon>
        <taxon>Vicia</taxon>
    </lineage>
</organism>
<dbReference type="GO" id="GO:0006281">
    <property type="term" value="P:DNA repair"/>
    <property type="evidence" value="ECO:0007669"/>
    <property type="project" value="UniProtKB-KW"/>
</dbReference>
<feature type="transmembrane region" description="Helical" evidence="16">
    <location>
        <begin position="380"/>
        <end position="401"/>
    </location>
</feature>
<dbReference type="SUPFAM" id="SSF88723">
    <property type="entry name" value="PIN domain-like"/>
    <property type="match status" value="1"/>
</dbReference>
<feature type="compositionally biased region" description="Basic and acidic residues" evidence="15">
    <location>
        <begin position="647"/>
        <end position="656"/>
    </location>
</feature>
<comment type="subcellular location">
    <subcellularLocation>
        <location evidence="2">Membrane</location>
        <topology evidence="2">Multi-pass membrane protein</topology>
    </subcellularLocation>
</comment>
<keyword evidence="4 16" id="KW-0812">Transmembrane</keyword>
<dbReference type="PRINTS" id="PR00853">
    <property type="entry name" value="XPGRADSUPER"/>
</dbReference>
<feature type="transmembrane region" description="Helical" evidence="16">
    <location>
        <begin position="131"/>
        <end position="151"/>
    </location>
</feature>
<comment type="similarity">
    <text evidence="14">Belongs to the XPG/RAD2 endonuclease family. GEN subfamily.</text>
</comment>
<evidence type="ECO:0000256" key="12">
    <source>
        <dbReference type="ARBA" id="ARBA00023136"/>
    </source>
</evidence>
<evidence type="ECO:0000256" key="7">
    <source>
        <dbReference type="ARBA" id="ARBA00022759"/>
    </source>
</evidence>
<dbReference type="GO" id="GO:0046872">
    <property type="term" value="F:metal ion binding"/>
    <property type="evidence" value="ECO:0007669"/>
    <property type="project" value="UniProtKB-KW"/>
</dbReference>
<dbReference type="GO" id="GO:0016020">
    <property type="term" value="C:membrane"/>
    <property type="evidence" value="ECO:0007669"/>
    <property type="project" value="UniProtKB-SubCell"/>
</dbReference>
<feature type="transmembrane region" description="Helical" evidence="16">
    <location>
        <begin position="35"/>
        <end position="58"/>
    </location>
</feature>
<dbReference type="PROSITE" id="PS00218">
    <property type="entry name" value="AMINO_ACID_PERMEASE_1"/>
    <property type="match status" value="1"/>
</dbReference>
<dbReference type="Pfam" id="PF13520">
    <property type="entry name" value="AA_permease_2"/>
    <property type="match status" value="1"/>
</dbReference>
<dbReference type="Pfam" id="PF00867">
    <property type="entry name" value="XPG_I"/>
    <property type="match status" value="1"/>
</dbReference>
<dbReference type="AlphaFoldDB" id="A0AAV0YEJ1"/>
<evidence type="ECO:0000256" key="9">
    <source>
        <dbReference type="ARBA" id="ARBA00022801"/>
    </source>
</evidence>
<dbReference type="GO" id="GO:0048256">
    <property type="term" value="F:flap endonuclease activity"/>
    <property type="evidence" value="ECO:0007669"/>
    <property type="project" value="UniProtKB-ARBA"/>
</dbReference>
<dbReference type="InterPro" id="IPR002293">
    <property type="entry name" value="AA/rel_permease1"/>
</dbReference>
<feature type="transmembrane region" description="Helical" evidence="16">
    <location>
        <begin position="354"/>
        <end position="374"/>
    </location>
</feature>
<name>A0AAV0YEJ1_VICFA</name>
<keyword evidence="12 16" id="KW-0472">Membrane</keyword>
<proteinExistence type="inferred from homology"/>
<reference evidence="18 19" key="1">
    <citation type="submission" date="2023-01" db="EMBL/GenBank/DDBJ databases">
        <authorList>
            <person name="Kreplak J."/>
        </authorList>
    </citation>
    <scope>NUCLEOTIDE SEQUENCE [LARGE SCALE GENOMIC DNA]</scope>
</reference>
<dbReference type="GO" id="GO:0006865">
    <property type="term" value="P:amino acid transport"/>
    <property type="evidence" value="ECO:0007669"/>
    <property type="project" value="InterPro"/>
</dbReference>
<evidence type="ECO:0000256" key="2">
    <source>
        <dbReference type="ARBA" id="ARBA00004141"/>
    </source>
</evidence>
<keyword evidence="5" id="KW-0540">Nuclease</keyword>
<keyword evidence="8" id="KW-0227">DNA damage</keyword>
<evidence type="ECO:0000313" key="18">
    <source>
        <dbReference type="EMBL" id="CAI8583882.1"/>
    </source>
</evidence>
<feature type="transmembrane region" description="Helical" evidence="16">
    <location>
        <begin position="203"/>
        <end position="222"/>
    </location>
</feature>
<dbReference type="InterPro" id="IPR006086">
    <property type="entry name" value="XPG-I_dom"/>
</dbReference>
<dbReference type="PANTHER" id="PTHR45649:SF26">
    <property type="entry name" value="OS04G0435100 PROTEIN"/>
    <property type="match status" value="1"/>
</dbReference>
<dbReference type="InterPro" id="IPR004840">
    <property type="entry name" value="Amino_acid_permease_CS"/>
</dbReference>
<keyword evidence="11 16" id="KW-1133">Transmembrane helix</keyword>
<keyword evidence="7" id="KW-0255">Endonuclease</keyword>
<gene>
    <name evidence="18" type="ORF">VFH_U048680</name>
</gene>
<dbReference type="PANTHER" id="PTHR45649">
    <property type="entry name" value="AMINO-ACID PERMEASE BAT1"/>
    <property type="match status" value="1"/>
</dbReference>
<dbReference type="Proteomes" id="UP001157006">
    <property type="component" value="Unassembled WGS sequence"/>
</dbReference>
<dbReference type="InterPro" id="IPR029060">
    <property type="entry name" value="PIN-like_dom_sf"/>
</dbReference>
<dbReference type="FunFam" id="1.10.150.20:FF:000030">
    <property type="entry name" value="Flap endonuclease GEN-like 1"/>
    <property type="match status" value="1"/>
</dbReference>
<keyword evidence="10" id="KW-0460">Magnesium</keyword>
<keyword evidence="3" id="KW-0813">Transport</keyword>
<dbReference type="InterPro" id="IPR036279">
    <property type="entry name" value="5-3_exonuclease_C_sf"/>
</dbReference>
<evidence type="ECO:0000256" key="13">
    <source>
        <dbReference type="ARBA" id="ARBA00023204"/>
    </source>
</evidence>
<keyword evidence="6" id="KW-0479">Metal-binding</keyword>
<dbReference type="GO" id="GO:0022857">
    <property type="term" value="F:transmembrane transporter activity"/>
    <property type="evidence" value="ECO:0007669"/>
    <property type="project" value="InterPro"/>
</dbReference>
<evidence type="ECO:0000256" key="8">
    <source>
        <dbReference type="ARBA" id="ARBA00022763"/>
    </source>
</evidence>
<dbReference type="SUPFAM" id="SSF47807">
    <property type="entry name" value="5' to 3' exonuclease, C-terminal subdomain"/>
    <property type="match status" value="1"/>
</dbReference>
<protein>
    <recommendedName>
        <fullName evidence="17">XPG-I domain-containing protein</fullName>
    </recommendedName>
</protein>
<dbReference type="EMBL" id="CATIWC010001152">
    <property type="protein sequence ID" value="CAI8583882.1"/>
    <property type="molecule type" value="Genomic_DNA"/>
</dbReference>
<evidence type="ECO:0000256" key="10">
    <source>
        <dbReference type="ARBA" id="ARBA00022842"/>
    </source>
</evidence>
<feature type="transmembrane region" description="Helical" evidence="16">
    <location>
        <begin position="163"/>
        <end position="183"/>
    </location>
</feature>
<dbReference type="Gene3D" id="1.20.1740.10">
    <property type="entry name" value="Amino acid/polyamine transporter I"/>
    <property type="match status" value="1"/>
</dbReference>
<evidence type="ECO:0000256" key="15">
    <source>
        <dbReference type="SAM" id="MobiDB-lite"/>
    </source>
</evidence>